<gene>
    <name evidence="2" type="ORF">EAH74_06300</name>
</gene>
<accession>A0A502IJY8</accession>
<proteinExistence type="predicted"/>
<keyword evidence="1" id="KW-0732">Signal</keyword>
<protein>
    <submittedName>
        <fullName evidence="2">Uncharacterized protein</fullName>
    </submittedName>
</protein>
<dbReference type="RefSeq" id="WP_140677069.1">
    <property type="nucleotide sequence ID" value="NZ_RCZA01000002.1"/>
</dbReference>
<sequence>MKRLYGCLLFAACMTARAEVVQIAAEFEPAPAKPHSNEFKNTTKDSGYCAENPFSCQEGNGFERLFSIETGIDVQSIRPIPARHTNPRQRAMFDISAAQWRDVTVLDAGIAPRPCRDGRAGAGANDIDFAFFMADPGTLHFSLEQDGVGQMLELGSAKFSGDVTVIWDSEV</sequence>
<feature type="chain" id="PRO_5021325313" evidence="1">
    <location>
        <begin position="19"/>
        <end position="171"/>
    </location>
</feature>
<evidence type="ECO:0000313" key="3">
    <source>
        <dbReference type="Proteomes" id="UP000320914"/>
    </source>
</evidence>
<comment type="caution">
    <text evidence="2">The sequence shown here is derived from an EMBL/GenBank/DDBJ whole genome shotgun (WGS) entry which is preliminary data.</text>
</comment>
<evidence type="ECO:0000313" key="2">
    <source>
        <dbReference type="EMBL" id="TPG86464.1"/>
    </source>
</evidence>
<dbReference type="AlphaFoldDB" id="A0A502IJY8"/>
<reference evidence="2 3" key="1">
    <citation type="journal article" date="2019" name="Environ. Microbiol.">
        <title>Species interactions and distinct microbial communities in high Arctic permafrost affected cryosols are associated with the CH4 and CO2 gas fluxes.</title>
        <authorList>
            <person name="Altshuler I."/>
            <person name="Hamel J."/>
            <person name="Turney S."/>
            <person name="Magnuson E."/>
            <person name="Levesque R."/>
            <person name="Greer C."/>
            <person name="Whyte L.G."/>
        </authorList>
    </citation>
    <scope>NUCLEOTIDE SEQUENCE [LARGE SCALE GENOMIC DNA]</scope>
    <source>
        <strain evidence="2 3">OWC5</strain>
    </source>
</reference>
<feature type="signal peptide" evidence="1">
    <location>
        <begin position="1"/>
        <end position="18"/>
    </location>
</feature>
<evidence type="ECO:0000256" key="1">
    <source>
        <dbReference type="SAM" id="SignalP"/>
    </source>
</evidence>
<dbReference type="Proteomes" id="UP000320914">
    <property type="component" value="Unassembled WGS sequence"/>
</dbReference>
<organism evidence="2 3">
    <name type="scientific">Pseudomonas mandelii</name>
    <dbReference type="NCBI Taxonomy" id="75612"/>
    <lineage>
        <taxon>Bacteria</taxon>
        <taxon>Pseudomonadati</taxon>
        <taxon>Pseudomonadota</taxon>
        <taxon>Gammaproteobacteria</taxon>
        <taxon>Pseudomonadales</taxon>
        <taxon>Pseudomonadaceae</taxon>
        <taxon>Pseudomonas</taxon>
    </lineage>
</organism>
<dbReference type="EMBL" id="RCZA01000002">
    <property type="protein sequence ID" value="TPG86464.1"/>
    <property type="molecule type" value="Genomic_DNA"/>
</dbReference>
<name>A0A502IJY8_9PSED</name>